<dbReference type="AlphaFoldDB" id="A0A2H3BN47"/>
<dbReference type="Proteomes" id="UP000218334">
    <property type="component" value="Unassembled WGS sequence"/>
</dbReference>
<evidence type="ECO:0000313" key="1">
    <source>
        <dbReference type="EMBL" id="PBK59586.1"/>
    </source>
</evidence>
<reference evidence="3" key="1">
    <citation type="journal article" date="2017" name="Nat. Ecol. Evol.">
        <title>Genome expansion and lineage-specific genetic innovations in the forest pathogenic fungi Armillaria.</title>
        <authorList>
            <person name="Sipos G."/>
            <person name="Prasanna A.N."/>
            <person name="Walter M.C."/>
            <person name="O'Connor E."/>
            <person name="Balint B."/>
            <person name="Krizsan K."/>
            <person name="Kiss B."/>
            <person name="Hess J."/>
            <person name="Varga T."/>
            <person name="Slot J."/>
            <person name="Riley R."/>
            <person name="Boka B."/>
            <person name="Rigling D."/>
            <person name="Barry K."/>
            <person name="Lee J."/>
            <person name="Mihaltcheva S."/>
            <person name="LaButti K."/>
            <person name="Lipzen A."/>
            <person name="Waldron R."/>
            <person name="Moloney N.M."/>
            <person name="Sperisen C."/>
            <person name="Kredics L."/>
            <person name="Vagvoelgyi C."/>
            <person name="Patrignani A."/>
            <person name="Fitzpatrick D."/>
            <person name="Nagy I."/>
            <person name="Doyle S."/>
            <person name="Anderson J.B."/>
            <person name="Grigoriev I.V."/>
            <person name="Gueldener U."/>
            <person name="Muensterkoetter M."/>
            <person name="Nagy L.G."/>
        </authorList>
    </citation>
    <scope>NUCLEOTIDE SEQUENCE [LARGE SCALE GENOMIC DNA]</scope>
    <source>
        <strain evidence="3">28-4</strain>
    </source>
</reference>
<keyword evidence="3" id="KW-1185">Reference proteome</keyword>
<dbReference type="STRING" id="1076256.A0A2H3BN47"/>
<accession>A0A2H3BN47</accession>
<organism evidence="2 3">
    <name type="scientific">Armillaria solidipes</name>
    <dbReference type="NCBI Taxonomy" id="1076256"/>
    <lineage>
        <taxon>Eukaryota</taxon>
        <taxon>Fungi</taxon>
        <taxon>Dikarya</taxon>
        <taxon>Basidiomycota</taxon>
        <taxon>Agaricomycotina</taxon>
        <taxon>Agaricomycetes</taxon>
        <taxon>Agaricomycetidae</taxon>
        <taxon>Agaricales</taxon>
        <taxon>Marasmiineae</taxon>
        <taxon>Physalacriaceae</taxon>
        <taxon>Armillaria</taxon>
    </lineage>
</organism>
<proteinExistence type="predicted"/>
<reference evidence="2" key="2">
    <citation type="journal article" date="2017" name="Nat. Ecol. Evol.">
        <title>Lineage-specific genetic innovations streamline the genomes of Armillaria species to pathogenesis.</title>
        <authorList>
            <consortium name="DOE Joint Genome Institute"/>
            <person name="Sipos G."/>
            <person name="Prasanna A.N."/>
            <person name="Walter M.C."/>
            <person name="O'Connor E."/>
            <person name="Balint B."/>
            <person name="Krizsan K."/>
            <person name="Kiss B."/>
            <person name="Hess J."/>
            <person name="Varga T."/>
            <person name="Slot J."/>
            <person name="Riley R."/>
            <person name="Boka B."/>
            <person name="Rigling D."/>
            <person name="Barry K."/>
            <person name="Lee J."/>
            <person name="Mihaltcheva S."/>
            <person name="LaButti K."/>
            <person name="Lipzen A."/>
            <person name="Waldron R."/>
            <person name="Moloney N.M."/>
            <person name="Sperisen C."/>
            <person name="Kredics L."/>
            <person name="Vagvolgyi C."/>
            <person name="Patrignani A."/>
            <person name="Fitzpatrick D."/>
            <person name="Nagy I."/>
            <person name="Doyle S."/>
            <person name="Anderson J."/>
            <person name="Grigoriev I.V."/>
            <person name="Guldener U."/>
            <person name="Munsterkotter M."/>
            <person name="Nagy L.G."/>
        </authorList>
    </citation>
    <scope>NUCLEOTIDE SEQUENCE [LARGE SCALE GENOMIC DNA]</scope>
    <source>
        <strain evidence="2">28-4</strain>
    </source>
</reference>
<sequence>MNTVNASTGFSRFQLCMGRSPRLIPPLVSDMLAPATTKKDFSAAQIIKRILTDTDIAKDNLI</sequence>
<evidence type="ECO:0000313" key="2">
    <source>
        <dbReference type="EMBL" id="PBK68392.1"/>
    </source>
</evidence>
<gene>
    <name evidence="2" type="ORF">ARMSODRAFT_888080</name>
    <name evidence="1" type="ORF">ARMSODRAFT_899048</name>
</gene>
<dbReference type="EMBL" id="KZ293433">
    <property type="protein sequence ID" value="PBK68392.1"/>
    <property type="molecule type" value="Genomic_DNA"/>
</dbReference>
<name>A0A2H3BN47_9AGAR</name>
<protein>
    <submittedName>
        <fullName evidence="2">Uncharacterized protein</fullName>
    </submittedName>
</protein>
<evidence type="ECO:0000313" key="3">
    <source>
        <dbReference type="Proteomes" id="UP000218334"/>
    </source>
</evidence>
<dbReference type="EMBL" id="KZ293501">
    <property type="protein sequence ID" value="PBK59586.1"/>
    <property type="molecule type" value="Genomic_DNA"/>
</dbReference>